<dbReference type="Proteomes" id="UP000539075">
    <property type="component" value="Unassembled WGS sequence"/>
</dbReference>
<dbReference type="EMBL" id="JACHGO010000001">
    <property type="protein sequence ID" value="MBB5142288.1"/>
    <property type="molecule type" value="Genomic_DNA"/>
</dbReference>
<protein>
    <submittedName>
        <fullName evidence="1">Uncharacterized protein</fullName>
    </submittedName>
</protein>
<keyword evidence="2" id="KW-1185">Reference proteome</keyword>
<name>A0A7W8BZU5_9BACT</name>
<sequence>MPEFVDVFIIIALDFTVFLGRNDRLHISLYSHFDYFVCVISSISQKCFCVQSVNQSTGFLAISSGTFCNNNSDRHTMRIHGQVYLGVEPPFVRLMA</sequence>
<organism evidence="1 2">
    <name type="scientific">Desulfovibrio intestinalis</name>
    <dbReference type="NCBI Taxonomy" id="58621"/>
    <lineage>
        <taxon>Bacteria</taxon>
        <taxon>Pseudomonadati</taxon>
        <taxon>Thermodesulfobacteriota</taxon>
        <taxon>Desulfovibrionia</taxon>
        <taxon>Desulfovibrionales</taxon>
        <taxon>Desulfovibrionaceae</taxon>
        <taxon>Desulfovibrio</taxon>
    </lineage>
</organism>
<evidence type="ECO:0000313" key="2">
    <source>
        <dbReference type="Proteomes" id="UP000539075"/>
    </source>
</evidence>
<gene>
    <name evidence="1" type="ORF">HNQ38_000351</name>
</gene>
<reference evidence="1 2" key="1">
    <citation type="submission" date="2020-08" db="EMBL/GenBank/DDBJ databases">
        <title>Genomic Encyclopedia of Type Strains, Phase IV (KMG-IV): sequencing the most valuable type-strain genomes for metagenomic binning, comparative biology and taxonomic classification.</title>
        <authorList>
            <person name="Goeker M."/>
        </authorList>
    </citation>
    <scope>NUCLEOTIDE SEQUENCE [LARGE SCALE GENOMIC DNA]</scope>
    <source>
        <strain evidence="1 2">DSM 11275</strain>
    </source>
</reference>
<proteinExistence type="predicted"/>
<dbReference type="AlphaFoldDB" id="A0A7W8BZU5"/>
<comment type="caution">
    <text evidence="1">The sequence shown here is derived from an EMBL/GenBank/DDBJ whole genome shotgun (WGS) entry which is preliminary data.</text>
</comment>
<accession>A0A7W8BZU5</accession>
<evidence type="ECO:0000313" key="1">
    <source>
        <dbReference type="EMBL" id="MBB5142288.1"/>
    </source>
</evidence>